<name>A0ABT8CX48_9FLAO</name>
<dbReference type="Pfam" id="PF13715">
    <property type="entry name" value="CarbopepD_reg_2"/>
    <property type="match status" value="1"/>
</dbReference>
<protein>
    <submittedName>
        <fullName evidence="1">Carboxypeptidase-like regulatory domain-containing protein</fullName>
    </submittedName>
</protein>
<organism evidence="1 2">
    <name type="scientific">Paenimyroides ceti</name>
    <dbReference type="NCBI Taxonomy" id="395087"/>
    <lineage>
        <taxon>Bacteria</taxon>
        <taxon>Pseudomonadati</taxon>
        <taxon>Bacteroidota</taxon>
        <taxon>Flavobacteriia</taxon>
        <taxon>Flavobacteriales</taxon>
        <taxon>Flavobacteriaceae</taxon>
        <taxon>Paenimyroides</taxon>
    </lineage>
</organism>
<dbReference type="InterPro" id="IPR008969">
    <property type="entry name" value="CarboxyPept-like_regulatory"/>
</dbReference>
<comment type="caution">
    <text evidence="1">The sequence shown here is derived from an EMBL/GenBank/DDBJ whole genome shotgun (WGS) entry which is preliminary data.</text>
</comment>
<reference evidence="2" key="1">
    <citation type="journal article" date="2019" name="Int. J. Syst. Evol. Microbiol.">
        <title>The Global Catalogue of Microorganisms (GCM) 10K type strain sequencing project: providing services to taxonomists for standard genome sequencing and annotation.</title>
        <authorList>
            <consortium name="The Broad Institute Genomics Platform"/>
            <consortium name="The Broad Institute Genome Sequencing Center for Infectious Disease"/>
            <person name="Wu L."/>
            <person name="Ma J."/>
        </authorList>
    </citation>
    <scope>NUCLEOTIDE SEQUENCE [LARGE SCALE GENOMIC DNA]</scope>
    <source>
        <strain evidence="2">CECT 7184</strain>
    </source>
</reference>
<proteinExistence type="predicted"/>
<dbReference type="Proteomes" id="UP001242368">
    <property type="component" value="Unassembled WGS sequence"/>
</dbReference>
<sequence length="360" mass="41030">MSSFLSKFILFVVLMVPFISVAQALTGKVLDQATNLPVADASVFIENSSTGVVTDQNGYFSIPLIPEKEVTVIISALGYQYHLIENARPENNRIVYLTVDENQMEEMIIDKRFFTREELLKCFKTFFVGATQNAKKTQIKNEDDIHLYYDGENFKLTAWADKPIKVYNSNLGYEIDFHLAEFEVKFRRLSIIPTDNEYSLLYGYTFFKDIGNHKNRIIKNRKEVYQNSPANFFRSLAEHALSEHHFLLYANSLPIEETQYFSIHTTPAGYSINVLKKPVKQLPSIVMKVDNKDVTVAGKSEEQPFHVMNTKTNATSVLYIGADAISIDKRGNLLKANQVFFGGFFGDLKVADMLPVDYSE</sequence>
<evidence type="ECO:0000313" key="2">
    <source>
        <dbReference type="Proteomes" id="UP001242368"/>
    </source>
</evidence>
<dbReference type="EMBL" id="JAUFQU010000001">
    <property type="protein sequence ID" value="MDN3708686.1"/>
    <property type="molecule type" value="Genomic_DNA"/>
</dbReference>
<accession>A0ABT8CX48</accession>
<evidence type="ECO:0000313" key="1">
    <source>
        <dbReference type="EMBL" id="MDN3708686.1"/>
    </source>
</evidence>
<keyword evidence="2" id="KW-1185">Reference proteome</keyword>
<gene>
    <name evidence="1" type="ORF">QW060_16410</name>
</gene>
<dbReference type="Gene3D" id="2.60.40.1120">
    <property type="entry name" value="Carboxypeptidase-like, regulatory domain"/>
    <property type="match status" value="1"/>
</dbReference>
<dbReference type="RefSeq" id="WP_290364540.1">
    <property type="nucleotide sequence ID" value="NZ_JAUFQU010000001.1"/>
</dbReference>
<dbReference type="SUPFAM" id="SSF49464">
    <property type="entry name" value="Carboxypeptidase regulatory domain-like"/>
    <property type="match status" value="1"/>
</dbReference>